<keyword evidence="2" id="KW-0472">Membrane</keyword>
<gene>
    <name evidence="3" type="ORF">QWY29_17955</name>
</gene>
<protein>
    <submittedName>
        <fullName evidence="3">Uncharacterized protein</fullName>
    </submittedName>
</protein>
<evidence type="ECO:0000256" key="1">
    <source>
        <dbReference type="SAM" id="MobiDB-lite"/>
    </source>
</evidence>
<keyword evidence="2" id="KW-0812">Transmembrane</keyword>
<evidence type="ECO:0000256" key="2">
    <source>
        <dbReference type="SAM" id="Phobius"/>
    </source>
</evidence>
<feature type="transmembrane region" description="Helical" evidence="2">
    <location>
        <begin position="20"/>
        <end position="40"/>
    </location>
</feature>
<dbReference type="EMBL" id="JAUHJR010000010">
    <property type="protein sequence ID" value="MDN4163260.1"/>
    <property type="molecule type" value="Genomic_DNA"/>
</dbReference>
<dbReference type="Proteomes" id="UP001168537">
    <property type="component" value="Unassembled WGS sequence"/>
</dbReference>
<name>A0ABT8EYI8_9ACTN</name>
<evidence type="ECO:0000313" key="4">
    <source>
        <dbReference type="Proteomes" id="UP001168537"/>
    </source>
</evidence>
<accession>A0ABT8EYI8</accession>
<comment type="caution">
    <text evidence="3">The sequence shown here is derived from an EMBL/GenBank/DDBJ whole genome shotgun (WGS) entry which is preliminary data.</text>
</comment>
<sequence>MDPRSSRSALPDVPGWWDLVLVALGLASTAVFGWVLTVLWTGGTLPFTPWEVAGRPLLAVAAFGLLAPAQGVATYVAARLLTLLVWRSGSAWSRSGTPATGPAAGPVGGQYPA</sequence>
<proteinExistence type="predicted"/>
<feature type="region of interest" description="Disordered" evidence="1">
    <location>
        <begin position="91"/>
        <end position="113"/>
    </location>
</feature>
<keyword evidence="2" id="KW-1133">Transmembrane helix</keyword>
<feature type="transmembrane region" description="Helical" evidence="2">
    <location>
        <begin position="60"/>
        <end position="86"/>
    </location>
</feature>
<reference evidence="3" key="1">
    <citation type="submission" date="2023-06" db="EMBL/GenBank/DDBJ databases">
        <title>Draft genome sequence of Nocardioides sp. SOB72.</title>
        <authorList>
            <person name="Zhang G."/>
        </authorList>
    </citation>
    <scope>NUCLEOTIDE SEQUENCE</scope>
    <source>
        <strain evidence="3">SOB72</strain>
    </source>
</reference>
<keyword evidence="4" id="KW-1185">Reference proteome</keyword>
<evidence type="ECO:0000313" key="3">
    <source>
        <dbReference type="EMBL" id="MDN4163260.1"/>
    </source>
</evidence>
<organism evidence="3 4">
    <name type="scientific">Nocardioides abyssi</name>
    <dbReference type="NCBI Taxonomy" id="3058370"/>
    <lineage>
        <taxon>Bacteria</taxon>
        <taxon>Bacillati</taxon>
        <taxon>Actinomycetota</taxon>
        <taxon>Actinomycetes</taxon>
        <taxon>Propionibacteriales</taxon>
        <taxon>Nocardioidaceae</taxon>
        <taxon>Nocardioides</taxon>
    </lineage>
</organism>
<feature type="compositionally biased region" description="Low complexity" evidence="1">
    <location>
        <begin position="96"/>
        <end position="105"/>
    </location>
</feature>
<dbReference type="RefSeq" id="WP_300962523.1">
    <property type="nucleotide sequence ID" value="NZ_JAUHJR010000010.1"/>
</dbReference>